<dbReference type="PANTHER" id="PTHR28139:SF1">
    <property type="entry name" value="UPF0768 PROTEIN YBL029C-A"/>
    <property type="match status" value="1"/>
</dbReference>
<dbReference type="PANTHER" id="PTHR28139">
    <property type="entry name" value="UPF0768 PROTEIN YBL029C-A"/>
    <property type="match status" value="1"/>
</dbReference>
<feature type="region of interest" description="Disordered" evidence="1">
    <location>
        <begin position="73"/>
        <end position="142"/>
    </location>
</feature>
<evidence type="ECO:0000256" key="1">
    <source>
        <dbReference type="SAM" id="MobiDB-lite"/>
    </source>
</evidence>
<organism evidence="2 3">
    <name type="scientific">Amycolatopsis minnesotensis</name>
    <dbReference type="NCBI Taxonomy" id="337894"/>
    <lineage>
        <taxon>Bacteria</taxon>
        <taxon>Bacillati</taxon>
        <taxon>Actinomycetota</taxon>
        <taxon>Actinomycetes</taxon>
        <taxon>Pseudonocardiales</taxon>
        <taxon>Pseudonocardiaceae</taxon>
        <taxon>Amycolatopsis</taxon>
    </lineage>
</organism>
<dbReference type="Proteomes" id="UP001501116">
    <property type="component" value="Unassembled WGS sequence"/>
</dbReference>
<accession>A0ABN2SMY4</accession>
<dbReference type="RefSeq" id="WP_344430786.1">
    <property type="nucleotide sequence ID" value="NZ_BAAANN010000052.1"/>
</dbReference>
<comment type="caution">
    <text evidence="2">The sequence shown here is derived from an EMBL/GenBank/DDBJ whole genome shotgun (WGS) entry which is preliminary data.</text>
</comment>
<reference evidence="2 3" key="1">
    <citation type="journal article" date="2019" name="Int. J. Syst. Evol. Microbiol.">
        <title>The Global Catalogue of Microorganisms (GCM) 10K type strain sequencing project: providing services to taxonomists for standard genome sequencing and annotation.</title>
        <authorList>
            <consortium name="The Broad Institute Genomics Platform"/>
            <consortium name="The Broad Institute Genome Sequencing Center for Infectious Disease"/>
            <person name="Wu L."/>
            <person name="Ma J."/>
        </authorList>
    </citation>
    <scope>NUCLEOTIDE SEQUENCE [LARGE SCALE GENOMIC DNA]</scope>
    <source>
        <strain evidence="2 3">JCM 14545</strain>
    </source>
</reference>
<evidence type="ECO:0000313" key="2">
    <source>
        <dbReference type="EMBL" id="GAA1989541.1"/>
    </source>
</evidence>
<name>A0ABN2SMY4_9PSEU</name>
<sequence length="142" mass="15913">MIIYGWRTKVHDRGTATLVCAQCQNPAAHVVRNAVKKFTLFWIPLFPIGSKWFTQCTFCGAANKTTKAEAQQVMNTAQGGQPPQATQQLAPQQQYQHQPQAQHPPRQQFPQGGQFAPPQQGQPPYPPQQGYPQQQYPPHPGR</sequence>
<protein>
    <recommendedName>
        <fullName evidence="4">Zinc-ribbon 15 domain-containing protein</fullName>
    </recommendedName>
</protein>
<dbReference type="EMBL" id="BAAANN010000052">
    <property type="protein sequence ID" value="GAA1989541.1"/>
    <property type="molecule type" value="Genomic_DNA"/>
</dbReference>
<evidence type="ECO:0008006" key="4">
    <source>
        <dbReference type="Google" id="ProtNLM"/>
    </source>
</evidence>
<feature type="compositionally biased region" description="Pro residues" evidence="1">
    <location>
        <begin position="120"/>
        <end position="142"/>
    </location>
</feature>
<proteinExistence type="predicted"/>
<gene>
    <name evidence="2" type="ORF">GCM10009754_79770</name>
</gene>
<keyword evidence="3" id="KW-1185">Reference proteome</keyword>
<evidence type="ECO:0000313" key="3">
    <source>
        <dbReference type="Proteomes" id="UP001501116"/>
    </source>
</evidence>
<feature type="compositionally biased region" description="Low complexity" evidence="1">
    <location>
        <begin position="77"/>
        <end position="119"/>
    </location>
</feature>